<dbReference type="InterPro" id="IPR058636">
    <property type="entry name" value="Beta-barrel_YknX"/>
</dbReference>
<gene>
    <name evidence="8" type="ORF">WMO43_06210</name>
</gene>
<reference evidence="8 9" key="1">
    <citation type="submission" date="2024-03" db="EMBL/GenBank/DDBJ databases">
        <title>Human intestinal bacterial collection.</title>
        <authorList>
            <person name="Pauvert C."/>
            <person name="Hitch T.C.A."/>
            <person name="Clavel T."/>
        </authorList>
    </citation>
    <scope>NUCLEOTIDE SEQUENCE [LARGE SCALE GENOMIC DNA]</scope>
    <source>
        <strain evidence="8 9">CLA-AA-H185</strain>
    </source>
</reference>
<evidence type="ECO:0000259" key="7">
    <source>
        <dbReference type="Pfam" id="PF25990"/>
    </source>
</evidence>
<feature type="domain" description="YknX-like beta-barrel" evidence="7">
    <location>
        <begin position="220"/>
        <end position="305"/>
    </location>
</feature>
<feature type="region of interest" description="Disordered" evidence="4">
    <location>
        <begin position="393"/>
        <end position="466"/>
    </location>
</feature>
<feature type="compositionally biased region" description="Acidic residues" evidence="4">
    <location>
        <begin position="434"/>
        <end position="466"/>
    </location>
</feature>
<dbReference type="RefSeq" id="WP_353530628.1">
    <property type="nucleotide sequence ID" value="NZ_JBBMEX010000005.1"/>
</dbReference>
<feature type="domain" description="YknX-like barrel-sandwich hybrid" evidence="6">
    <location>
        <begin position="77"/>
        <end position="213"/>
    </location>
</feature>
<evidence type="ECO:0000256" key="5">
    <source>
        <dbReference type="SAM" id="Phobius"/>
    </source>
</evidence>
<accession>A0ABV1HCL6</accession>
<dbReference type="InterPro" id="IPR058639">
    <property type="entry name" value="BSH_YknX-like"/>
</dbReference>
<dbReference type="Gene3D" id="2.40.420.20">
    <property type="match status" value="1"/>
</dbReference>
<feature type="transmembrane region" description="Helical" evidence="5">
    <location>
        <begin position="7"/>
        <end position="28"/>
    </location>
</feature>
<keyword evidence="5" id="KW-1133">Transmembrane helix</keyword>
<keyword evidence="5" id="KW-0812">Transmembrane</keyword>
<evidence type="ECO:0000256" key="4">
    <source>
        <dbReference type="SAM" id="MobiDB-lite"/>
    </source>
</evidence>
<keyword evidence="2 3" id="KW-0175">Coiled coil</keyword>
<dbReference type="Gene3D" id="2.40.50.100">
    <property type="match status" value="1"/>
</dbReference>
<name>A0ABV1HCL6_9FIRM</name>
<organism evidence="8 9">
    <name type="scientific">Maccoyibacter intestinihominis</name>
    <dbReference type="NCBI Taxonomy" id="3133499"/>
    <lineage>
        <taxon>Bacteria</taxon>
        <taxon>Bacillati</taxon>
        <taxon>Bacillota</taxon>
        <taxon>Clostridia</taxon>
        <taxon>Lachnospirales</taxon>
        <taxon>Lachnospiraceae</taxon>
        <taxon>Maccoyibacter</taxon>
    </lineage>
</organism>
<evidence type="ECO:0000313" key="8">
    <source>
        <dbReference type="EMBL" id="MEQ2557457.1"/>
    </source>
</evidence>
<feature type="coiled-coil region" evidence="3">
    <location>
        <begin position="100"/>
        <end position="134"/>
    </location>
</feature>
<sequence>MDKKKKIIIGVVIAVVAVAAVILSIVLAKGGGKKAKDKVYVEKVKTICGNDAGTTNRFSGVVEAQDSWKIKLDGDKKVKEVFVKVGDEVKEGDQLFSYDMDETNSQIEQANLELESITNEINDYNSQIATLSAERDAAPEEAKFDYTTQIQSVQNDLKQSEYNRKSKQLEIDKMKQSLGDAVVTSKMAGVVKTVSSSNGDSDDGSSDDAFMTILATGSYRVKCMINEQNMSEISEGEQMLIHSRVDEDQTWNGTISGIDMESPQSNGDQYTDSSDSSDTTTSSKYPFYINLENSDGMMLGQHVFAEADLGQGQKKKGIWLMESYIVKEKKEAYVWADNGKGKLEKRKVELGKYDEELGEYKIKSGLKKDDYIAWPMDGLYEGVEAVKNESEVDYDAPLYKDQQDSTEPYTEDSAEPADDAVEPMSGTGQPVDGVEAEPTEETTTEEDGAAQDAEQPVDENETSGEE</sequence>
<feature type="compositionally biased region" description="Acidic residues" evidence="4">
    <location>
        <begin position="409"/>
        <end position="421"/>
    </location>
</feature>
<dbReference type="EMBL" id="JBBMEX010000005">
    <property type="protein sequence ID" value="MEQ2557457.1"/>
    <property type="molecule type" value="Genomic_DNA"/>
</dbReference>
<protein>
    <submittedName>
        <fullName evidence="8">Efflux RND transporter periplasmic adaptor subunit</fullName>
    </submittedName>
</protein>
<comment type="subcellular location">
    <subcellularLocation>
        <location evidence="1">Cell envelope</location>
    </subcellularLocation>
</comment>
<dbReference type="SUPFAM" id="SSF111369">
    <property type="entry name" value="HlyD-like secretion proteins"/>
    <property type="match status" value="1"/>
</dbReference>
<dbReference type="Proteomes" id="UP001454489">
    <property type="component" value="Unassembled WGS sequence"/>
</dbReference>
<dbReference type="PANTHER" id="PTHR32347:SF14">
    <property type="entry name" value="EFFLUX SYSTEM COMPONENT YKNX-RELATED"/>
    <property type="match status" value="1"/>
</dbReference>
<evidence type="ECO:0000256" key="3">
    <source>
        <dbReference type="SAM" id="Coils"/>
    </source>
</evidence>
<evidence type="ECO:0000256" key="2">
    <source>
        <dbReference type="ARBA" id="ARBA00023054"/>
    </source>
</evidence>
<evidence type="ECO:0000313" key="9">
    <source>
        <dbReference type="Proteomes" id="UP001454489"/>
    </source>
</evidence>
<evidence type="ECO:0000259" key="6">
    <source>
        <dbReference type="Pfam" id="PF25984"/>
    </source>
</evidence>
<keyword evidence="5" id="KW-0472">Membrane</keyword>
<evidence type="ECO:0000256" key="1">
    <source>
        <dbReference type="ARBA" id="ARBA00004196"/>
    </source>
</evidence>
<dbReference type="PANTHER" id="PTHR32347">
    <property type="entry name" value="EFFLUX SYSTEM COMPONENT YKNX-RELATED"/>
    <property type="match status" value="1"/>
</dbReference>
<feature type="compositionally biased region" description="Low complexity" evidence="4">
    <location>
        <begin position="271"/>
        <end position="281"/>
    </location>
</feature>
<dbReference type="InterPro" id="IPR050465">
    <property type="entry name" value="UPF0194_transport"/>
</dbReference>
<keyword evidence="9" id="KW-1185">Reference proteome</keyword>
<dbReference type="Pfam" id="PF25990">
    <property type="entry name" value="Beta-barrel_YknX"/>
    <property type="match status" value="1"/>
</dbReference>
<dbReference type="Pfam" id="PF25984">
    <property type="entry name" value="BSH_YknX"/>
    <property type="match status" value="1"/>
</dbReference>
<proteinExistence type="predicted"/>
<feature type="region of interest" description="Disordered" evidence="4">
    <location>
        <begin position="253"/>
        <end position="281"/>
    </location>
</feature>
<comment type="caution">
    <text evidence="8">The sequence shown here is derived from an EMBL/GenBank/DDBJ whole genome shotgun (WGS) entry which is preliminary data.</text>
</comment>
<dbReference type="Gene3D" id="2.40.30.170">
    <property type="match status" value="1"/>
</dbReference>